<dbReference type="Proteomes" id="UP000006671">
    <property type="component" value="Unassembled WGS sequence"/>
</dbReference>
<name>D2UXZ3_NAEGR</name>
<dbReference type="PANTHER" id="PTHR47969:SF15">
    <property type="entry name" value="CHROMOSOME-ASSOCIATED KINESIN KIF4A-RELATED"/>
    <property type="match status" value="1"/>
</dbReference>
<dbReference type="PROSITE" id="PS50067">
    <property type="entry name" value="KINESIN_MOTOR_2"/>
    <property type="match status" value="1"/>
</dbReference>
<dbReference type="InterPro" id="IPR027417">
    <property type="entry name" value="P-loop_NTPase"/>
</dbReference>
<gene>
    <name evidence="10" type="ORF">NAEGRDRAFT_61291</name>
</gene>
<feature type="coiled-coil region" evidence="7">
    <location>
        <begin position="630"/>
        <end position="694"/>
    </location>
</feature>
<keyword evidence="5 7" id="KW-0175">Coiled coil</keyword>
<evidence type="ECO:0000313" key="10">
    <source>
        <dbReference type="EMBL" id="EFC50379.1"/>
    </source>
</evidence>
<dbReference type="GeneID" id="8859032"/>
<dbReference type="GO" id="GO:0003777">
    <property type="term" value="F:microtubule motor activity"/>
    <property type="evidence" value="ECO:0007669"/>
    <property type="project" value="InterPro"/>
</dbReference>
<feature type="coiled-coil region" evidence="7">
    <location>
        <begin position="332"/>
        <end position="477"/>
    </location>
</feature>
<feature type="region of interest" description="Disordered" evidence="8">
    <location>
        <begin position="1226"/>
        <end position="1279"/>
    </location>
</feature>
<comment type="subcellular location">
    <subcellularLocation>
        <location evidence="1">Cytoplasm</location>
    </subcellularLocation>
</comment>
<feature type="compositionally biased region" description="Acidic residues" evidence="8">
    <location>
        <begin position="1600"/>
        <end position="1617"/>
    </location>
</feature>
<evidence type="ECO:0000256" key="3">
    <source>
        <dbReference type="ARBA" id="ARBA00022741"/>
    </source>
</evidence>
<feature type="coiled-coil region" evidence="7">
    <location>
        <begin position="506"/>
        <end position="533"/>
    </location>
</feature>
<dbReference type="GO" id="GO:0051231">
    <property type="term" value="P:spindle elongation"/>
    <property type="evidence" value="ECO:0007669"/>
    <property type="project" value="TreeGrafter"/>
</dbReference>
<sequence length="1713" mass="197708">MQASPKAAKERIKVFARCRPVIEEEKKGNDCKSCVEIKGNEIKVSRPNHQPKTFSFDGIFGPDSTQEQVFKTVSLDAIEDVFNGYHSTIFVYGQTGTGKTHTLSNIDDSQPEEHGLVPRCVQEIYRRIDSDINNEYRVRMNYLQIYMETLQDLLQPDHKNLQIREDPELGIYVSGICFRDIKNYEECIKYYREGDVNRVTALTKMLNGREELEGLEKKKVTTANLFLVDLAGSERLKKTEAEGIRKKEANYINLSLTTLGIVIHSLEANHIHIPFRDSKLTRLLQDSLGGNGKTRIVITISPSIINSQETIGSLMFGERAMNVKTVAKVNEAVDYRALYLKTKAQLDSLEEKYSELEEDYLDITNENDKMDIEIDSLLEENKKLVKEKKILEKEKEKEKEKIVSLMKGDLLDLENQHEKDIAELNDRLLSVSKEYENDFQKKEENLKKILFEKDNDIDRLELLVQELTSDKTFLEAEFSTKDKEIENLIASTHQMERDLETASYLCIRRENELEQVQELIQQLEKQITTYRETIGKNVDEIELLKRKILFSTEEMENVTRLKQEREAELEKEKRFNNQLKDDIELLNNQNTKLEERLEFEVADKALQKEMFREISDRELLKERKILAITKEQHQVELEQMEVNIEKLTKMVNEKNEEIEERGIDIDKLKLMLFEEQRERENDKMELLLEQEKQRTEKESILIELQYYKDKIEEFTSKVFSTPNNTTIINIVEETSDPSSVLQTPPTPMIEKVPIFDFGKIVNVQTSIIKRHEHQFFSLIIKNLISEQQRDKLVLVINKLTKEKEGLQKELQKIGYQLKELHTDISELFANSRFLHDDLKSTSELFGTNLHQTLFEKQGHSRSFDVINGELKDLKFISKKFRDESPDEAAFDAINYMVWALEYSHPYSSLSDNLLGEENSKEIIKSLLEESEKRVKSSSKTSAEHTLEIDCIWKHVKNSLDCFYDSSTDNYKTVLKELDCEEYYKLYNNFIRKKNATIELEELAELPYSIYEILSDSRIMVSKTRNNCSENSDMFRLMSFWFSMSSKCLKKVLNREEINHKAGVYLMHEFIHLLHTVRNVLYLFDCSERDVLIYKLALHGCASKLSKFINSSEEVRREMEDRIASYEELRTRTEAALVIQRFYRKTKRRMQEDFIRKQRTELIAQSQAQMVKIRELQKSELTFKASVGKQIADTGRVLIKQGVSELDHIFNILKAYFLYGDDDDTPLTPSSPRTNTSRANSIISPNSPVLTTPERNRSGSLSPSPPNPLRENFGGRPKSTVSRAYSKRFSEVDVAEINDILSNTKVSPTARKLLLAYLIIFLAVVSRVIASSGCILNRDGNCGMTSNAAGELLLSVDPKQQFNTFIKSSSVGNNGEVICSTPNSFISNPLCKERWFRKAQHDKQFASNSLKLRCNIDVVRGDCQIGNLHFPPENQYKFYHNDNQETHICSSIQGYYSNQLCKEKWFRKLTLSQHSLLPTSETSIPSSIVSHEVNNIIAISSTSQTPSDVIDLAASTTNNVELTNEPHFNTDLTHDYDIVTELAEAFENNDEDDEFDELEIDDSDETDVDEGTELVEELQSEDSNETDISEEEIQENANDNTGDDFNNEEEIDNKETYIEEEAESVFEIDEEDNVVHNAADKPIPSNEITNSYTKEIEKTLKEIIPYIKNKPKIVNSVPYIQSATNVSGSIGKTSPQKDFQKKPKKAATCGTREK</sequence>
<dbReference type="SMART" id="SM00129">
    <property type="entry name" value="KISc"/>
    <property type="match status" value="1"/>
</dbReference>
<dbReference type="InParanoid" id="D2UXZ3"/>
<evidence type="ECO:0000256" key="5">
    <source>
        <dbReference type="ARBA" id="ARBA00023054"/>
    </source>
</evidence>
<dbReference type="VEuPathDB" id="AmoebaDB:NAEGRDRAFT_61291"/>
<evidence type="ECO:0000256" key="7">
    <source>
        <dbReference type="SAM" id="Coils"/>
    </source>
</evidence>
<feature type="binding site" evidence="6">
    <location>
        <begin position="93"/>
        <end position="100"/>
    </location>
    <ligand>
        <name>ATP</name>
        <dbReference type="ChEBI" id="CHEBI:30616"/>
    </ligand>
</feature>
<evidence type="ECO:0000313" key="11">
    <source>
        <dbReference type="Proteomes" id="UP000006671"/>
    </source>
</evidence>
<protein>
    <submittedName>
        <fullName evidence="10">Kinesin</fullName>
    </submittedName>
</protein>
<feature type="coiled-coil region" evidence="7">
    <location>
        <begin position="1108"/>
        <end position="1135"/>
    </location>
</feature>
<feature type="compositionally biased region" description="Acidic residues" evidence="8">
    <location>
        <begin position="1548"/>
        <end position="1593"/>
    </location>
</feature>
<dbReference type="STRING" id="5762.D2UXZ3"/>
<dbReference type="GO" id="GO:0007018">
    <property type="term" value="P:microtubule-based movement"/>
    <property type="evidence" value="ECO:0007669"/>
    <property type="project" value="InterPro"/>
</dbReference>
<evidence type="ECO:0000259" key="9">
    <source>
        <dbReference type="PROSITE" id="PS50067"/>
    </source>
</evidence>
<proteinExistence type="inferred from homology"/>
<evidence type="ECO:0000256" key="6">
    <source>
        <dbReference type="PROSITE-ProRule" id="PRU00283"/>
    </source>
</evidence>
<dbReference type="InterPro" id="IPR027640">
    <property type="entry name" value="Kinesin-like_fam"/>
</dbReference>
<feature type="coiled-coil region" evidence="7">
    <location>
        <begin position="789"/>
        <end position="816"/>
    </location>
</feature>
<dbReference type="InterPro" id="IPR001752">
    <property type="entry name" value="Kinesin_motor_dom"/>
</dbReference>
<comment type="similarity">
    <text evidence="6">Belongs to the TRAFAC class myosin-kinesin ATPase superfamily. Kinesin family.</text>
</comment>
<keyword evidence="4 6" id="KW-0067">ATP-binding</keyword>
<dbReference type="Gene3D" id="3.40.850.10">
    <property type="entry name" value="Kinesin motor domain"/>
    <property type="match status" value="1"/>
</dbReference>
<feature type="coiled-coil region" evidence="7">
    <location>
        <begin position="558"/>
        <end position="603"/>
    </location>
</feature>
<feature type="region of interest" description="Disordered" evidence="8">
    <location>
        <begin position="1684"/>
        <end position="1713"/>
    </location>
</feature>
<dbReference type="PANTHER" id="PTHR47969">
    <property type="entry name" value="CHROMOSOME-ASSOCIATED KINESIN KIF4A-RELATED"/>
    <property type="match status" value="1"/>
</dbReference>
<reference evidence="10 11" key="1">
    <citation type="journal article" date="2010" name="Cell">
        <title>The genome of Naegleria gruberi illuminates early eukaryotic versatility.</title>
        <authorList>
            <person name="Fritz-Laylin L.K."/>
            <person name="Prochnik S.E."/>
            <person name="Ginger M.L."/>
            <person name="Dacks J.B."/>
            <person name="Carpenter M.L."/>
            <person name="Field M.C."/>
            <person name="Kuo A."/>
            <person name="Paredez A."/>
            <person name="Chapman J."/>
            <person name="Pham J."/>
            <person name="Shu S."/>
            <person name="Neupane R."/>
            <person name="Cipriano M."/>
            <person name="Mancuso J."/>
            <person name="Tu H."/>
            <person name="Salamov A."/>
            <person name="Lindquist E."/>
            <person name="Shapiro H."/>
            <person name="Lucas S."/>
            <person name="Grigoriev I.V."/>
            <person name="Cande W.Z."/>
            <person name="Fulton C."/>
            <person name="Rokhsar D.S."/>
            <person name="Dawson S.C."/>
        </authorList>
    </citation>
    <scope>NUCLEOTIDE SEQUENCE [LARGE SCALE GENOMIC DNA]</scope>
    <source>
        <strain evidence="10 11">NEG-M</strain>
    </source>
</reference>
<feature type="domain" description="Kinesin motor" evidence="9">
    <location>
        <begin position="11"/>
        <end position="323"/>
    </location>
</feature>
<keyword evidence="3 6" id="KW-0547">Nucleotide-binding</keyword>
<keyword evidence="6" id="KW-0505">Motor protein</keyword>
<evidence type="ECO:0000256" key="1">
    <source>
        <dbReference type="ARBA" id="ARBA00004496"/>
    </source>
</evidence>
<dbReference type="CDD" id="cd00106">
    <property type="entry name" value="KISc"/>
    <property type="match status" value="1"/>
</dbReference>
<dbReference type="GO" id="GO:0005737">
    <property type="term" value="C:cytoplasm"/>
    <property type="evidence" value="ECO:0007669"/>
    <property type="project" value="UniProtKB-SubCell"/>
</dbReference>
<evidence type="ECO:0000256" key="8">
    <source>
        <dbReference type="SAM" id="MobiDB-lite"/>
    </source>
</evidence>
<dbReference type="GO" id="GO:0008017">
    <property type="term" value="F:microtubule binding"/>
    <property type="evidence" value="ECO:0007669"/>
    <property type="project" value="InterPro"/>
</dbReference>
<evidence type="ECO:0000256" key="2">
    <source>
        <dbReference type="ARBA" id="ARBA00022490"/>
    </source>
</evidence>
<dbReference type="GO" id="GO:0005524">
    <property type="term" value="F:ATP binding"/>
    <property type="evidence" value="ECO:0007669"/>
    <property type="project" value="UniProtKB-UniRule"/>
</dbReference>
<organism evidence="11">
    <name type="scientific">Naegleria gruberi</name>
    <name type="common">Amoeba</name>
    <dbReference type="NCBI Taxonomy" id="5762"/>
    <lineage>
        <taxon>Eukaryota</taxon>
        <taxon>Discoba</taxon>
        <taxon>Heterolobosea</taxon>
        <taxon>Tetramitia</taxon>
        <taxon>Eutetramitia</taxon>
        <taxon>Vahlkampfiidae</taxon>
        <taxon>Naegleria</taxon>
    </lineage>
</organism>
<dbReference type="KEGG" id="ngr:NAEGRDRAFT_61291"/>
<dbReference type="GO" id="GO:0005875">
    <property type="term" value="C:microtubule associated complex"/>
    <property type="evidence" value="ECO:0007669"/>
    <property type="project" value="TreeGrafter"/>
</dbReference>
<dbReference type="InterPro" id="IPR036961">
    <property type="entry name" value="Kinesin_motor_dom_sf"/>
</dbReference>
<keyword evidence="2" id="KW-0963">Cytoplasm</keyword>
<accession>D2UXZ3</accession>
<keyword evidence="11" id="KW-1185">Reference proteome</keyword>
<dbReference type="PRINTS" id="PR00380">
    <property type="entry name" value="KINESINHEAVY"/>
</dbReference>
<dbReference type="Pfam" id="PF00225">
    <property type="entry name" value="Kinesin"/>
    <property type="match status" value="1"/>
</dbReference>
<dbReference type="RefSeq" id="XP_002683123.1">
    <property type="nucleotide sequence ID" value="XM_002683077.1"/>
</dbReference>
<dbReference type="SUPFAM" id="SSF52540">
    <property type="entry name" value="P-loop containing nucleoside triphosphate hydrolases"/>
    <property type="match status" value="1"/>
</dbReference>
<dbReference type="GO" id="GO:0007052">
    <property type="term" value="P:mitotic spindle organization"/>
    <property type="evidence" value="ECO:0007669"/>
    <property type="project" value="TreeGrafter"/>
</dbReference>
<feature type="region of interest" description="Disordered" evidence="8">
    <location>
        <begin position="1627"/>
        <end position="1646"/>
    </location>
</feature>
<feature type="compositionally biased region" description="Polar residues" evidence="8">
    <location>
        <begin position="1226"/>
        <end position="1249"/>
    </location>
</feature>
<dbReference type="EMBL" id="GG738845">
    <property type="protein sequence ID" value="EFC50379.1"/>
    <property type="molecule type" value="Genomic_DNA"/>
</dbReference>
<dbReference type="OrthoDB" id="3176171at2759"/>
<feature type="region of interest" description="Disordered" evidence="8">
    <location>
        <begin position="1548"/>
        <end position="1617"/>
    </location>
</feature>
<evidence type="ECO:0000256" key="4">
    <source>
        <dbReference type="ARBA" id="ARBA00022840"/>
    </source>
</evidence>
<dbReference type="eggNOG" id="KOG4280">
    <property type="taxonomic scope" value="Eukaryota"/>
</dbReference>
<feature type="compositionally biased region" description="Polar residues" evidence="8">
    <location>
        <begin position="1684"/>
        <end position="1696"/>
    </location>
</feature>